<evidence type="ECO:0000256" key="1">
    <source>
        <dbReference type="ARBA" id="ARBA00010641"/>
    </source>
</evidence>
<dbReference type="InterPro" id="IPR014327">
    <property type="entry name" value="RNA_pol_sigma70_bacteroid"/>
</dbReference>
<protein>
    <submittedName>
        <fullName evidence="7">RNA polymerase sigma-70 factor</fullName>
    </submittedName>
</protein>
<feature type="domain" description="RNA polymerase sigma factor 70 region 4 type 2" evidence="6">
    <location>
        <begin position="124"/>
        <end position="174"/>
    </location>
</feature>
<dbReference type="InterPro" id="IPR013325">
    <property type="entry name" value="RNA_pol_sigma_r2"/>
</dbReference>
<evidence type="ECO:0000313" key="8">
    <source>
        <dbReference type="Proteomes" id="UP000307244"/>
    </source>
</evidence>
<evidence type="ECO:0000256" key="2">
    <source>
        <dbReference type="ARBA" id="ARBA00023015"/>
    </source>
</evidence>
<evidence type="ECO:0000313" key="7">
    <source>
        <dbReference type="EMBL" id="TKC07725.1"/>
    </source>
</evidence>
<dbReference type="EMBL" id="SWBQ01000002">
    <property type="protein sequence ID" value="TKC07725.1"/>
    <property type="molecule type" value="Genomic_DNA"/>
</dbReference>
<gene>
    <name evidence="7" type="ORF">FA047_10085</name>
</gene>
<keyword evidence="8" id="KW-1185">Reference proteome</keyword>
<proteinExistence type="inferred from homology"/>
<dbReference type="GO" id="GO:0016987">
    <property type="term" value="F:sigma factor activity"/>
    <property type="evidence" value="ECO:0007669"/>
    <property type="project" value="UniProtKB-KW"/>
</dbReference>
<dbReference type="Pfam" id="PF04542">
    <property type="entry name" value="Sigma70_r2"/>
    <property type="match status" value="1"/>
</dbReference>
<dbReference type="InterPro" id="IPR014284">
    <property type="entry name" value="RNA_pol_sigma-70_dom"/>
</dbReference>
<reference evidence="7 8" key="1">
    <citation type="submission" date="2019-04" db="EMBL/GenBank/DDBJ databases">
        <title>Pedobacter sp. RP-3-15 sp. nov., isolated from Arctic soil.</title>
        <authorList>
            <person name="Dahal R.H."/>
            <person name="Kim D.-U."/>
        </authorList>
    </citation>
    <scope>NUCLEOTIDE SEQUENCE [LARGE SCALE GENOMIC DNA]</scope>
    <source>
        <strain evidence="7 8">RP-3-15</strain>
    </source>
</reference>
<dbReference type="GO" id="GO:0006352">
    <property type="term" value="P:DNA-templated transcription initiation"/>
    <property type="evidence" value="ECO:0007669"/>
    <property type="project" value="InterPro"/>
</dbReference>
<sequence length="206" mass="23847">MISPKEEDAAFIDAIVHRDKKQFEILYKKYYQQLFALAYRYVKQQQVAEEIVHDVFIKIWSKASELNIQYSMKSYLFKAVVNSSLNYIKKEKMDTEKKMVYLSAHDVVPDEGERESEEALLAGLEAALELLPAKCREVMYLSRFGKLKQNEIASQLDISVKTVKNHLTYGFQKLRDHLSQHKQIIISPITVSAFSALSTLSMLLKF</sequence>
<evidence type="ECO:0000256" key="3">
    <source>
        <dbReference type="ARBA" id="ARBA00023082"/>
    </source>
</evidence>
<dbReference type="PANTHER" id="PTHR43133">
    <property type="entry name" value="RNA POLYMERASE ECF-TYPE SIGMA FACTO"/>
    <property type="match status" value="1"/>
</dbReference>
<evidence type="ECO:0000259" key="6">
    <source>
        <dbReference type="Pfam" id="PF08281"/>
    </source>
</evidence>
<dbReference type="InterPro" id="IPR013249">
    <property type="entry name" value="RNA_pol_sigma70_r4_t2"/>
</dbReference>
<evidence type="ECO:0000256" key="4">
    <source>
        <dbReference type="ARBA" id="ARBA00023163"/>
    </source>
</evidence>
<dbReference type="Gene3D" id="1.10.10.10">
    <property type="entry name" value="Winged helix-like DNA-binding domain superfamily/Winged helix DNA-binding domain"/>
    <property type="match status" value="1"/>
</dbReference>
<dbReference type="Pfam" id="PF08281">
    <property type="entry name" value="Sigma70_r4_2"/>
    <property type="match status" value="1"/>
</dbReference>
<accession>A0A4U1CQB7</accession>
<dbReference type="Gene3D" id="1.10.1740.10">
    <property type="match status" value="1"/>
</dbReference>
<keyword evidence="3" id="KW-0731">Sigma factor</keyword>
<dbReference type="SUPFAM" id="SSF88946">
    <property type="entry name" value="Sigma2 domain of RNA polymerase sigma factors"/>
    <property type="match status" value="1"/>
</dbReference>
<dbReference type="AlphaFoldDB" id="A0A4U1CQB7"/>
<name>A0A4U1CQB7_9SPHI</name>
<feature type="domain" description="RNA polymerase sigma-70 region 2" evidence="5">
    <location>
        <begin position="26"/>
        <end position="92"/>
    </location>
</feature>
<dbReference type="GO" id="GO:0003677">
    <property type="term" value="F:DNA binding"/>
    <property type="evidence" value="ECO:0007669"/>
    <property type="project" value="InterPro"/>
</dbReference>
<comment type="caution">
    <text evidence="7">The sequence shown here is derived from an EMBL/GenBank/DDBJ whole genome shotgun (WGS) entry which is preliminary data.</text>
</comment>
<organism evidence="7 8">
    <name type="scientific">Pedobacter frigoris</name>
    <dbReference type="NCBI Taxonomy" id="2571272"/>
    <lineage>
        <taxon>Bacteria</taxon>
        <taxon>Pseudomonadati</taxon>
        <taxon>Bacteroidota</taxon>
        <taxon>Sphingobacteriia</taxon>
        <taxon>Sphingobacteriales</taxon>
        <taxon>Sphingobacteriaceae</taxon>
        <taxon>Pedobacter</taxon>
    </lineage>
</organism>
<evidence type="ECO:0000259" key="5">
    <source>
        <dbReference type="Pfam" id="PF04542"/>
    </source>
</evidence>
<dbReference type="NCBIfam" id="TIGR02937">
    <property type="entry name" value="sigma70-ECF"/>
    <property type="match status" value="1"/>
</dbReference>
<dbReference type="InterPro" id="IPR007627">
    <property type="entry name" value="RNA_pol_sigma70_r2"/>
</dbReference>
<dbReference type="OrthoDB" id="1100095at2"/>
<dbReference type="InterPro" id="IPR013324">
    <property type="entry name" value="RNA_pol_sigma_r3/r4-like"/>
</dbReference>
<dbReference type="NCBIfam" id="TIGR02985">
    <property type="entry name" value="Sig70_bacteroi1"/>
    <property type="match status" value="1"/>
</dbReference>
<dbReference type="PANTHER" id="PTHR43133:SF46">
    <property type="entry name" value="RNA POLYMERASE SIGMA-70 FACTOR ECF SUBFAMILY"/>
    <property type="match status" value="1"/>
</dbReference>
<dbReference type="Proteomes" id="UP000307244">
    <property type="component" value="Unassembled WGS sequence"/>
</dbReference>
<keyword evidence="4" id="KW-0804">Transcription</keyword>
<dbReference type="InterPro" id="IPR036388">
    <property type="entry name" value="WH-like_DNA-bd_sf"/>
</dbReference>
<dbReference type="InterPro" id="IPR039425">
    <property type="entry name" value="RNA_pol_sigma-70-like"/>
</dbReference>
<keyword evidence="2" id="KW-0805">Transcription regulation</keyword>
<comment type="similarity">
    <text evidence="1">Belongs to the sigma-70 factor family. ECF subfamily.</text>
</comment>
<dbReference type="SUPFAM" id="SSF88659">
    <property type="entry name" value="Sigma3 and sigma4 domains of RNA polymerase sigma factors"/>
    <property type="match status" value="1"/>
</dbReference>